<dbReference type="InterPro" id="IPR005754">
    <property type="entry name" value="Sortase"/>
</dbReference>
<proteinExistence type="predicted"/>
<dbReference type="Gene3D" id="2.40.260.10">
    <property type="entry name" value="Sortase"/>
    <property type="match status" value="1"/>
</dbReference>
<dbReference type="Pfam" id="PF04203">
    <property type="entry name" value="Sortase"/>
    <property type="match status" value="1"/>
</dbReference>
<evidence type="ECO:0000313" key="3">
    <source>
        <dbReference type="Proteomes" id="UP001589750"/>
    </source>
</evidence>
<gene>
    <name evidence="2" type="ORF">ACFFRI_16515</name>
</gene>
<dbReference type="Proteomes" id="UP001589750">
    <property type="component" value="Unassembled WGS sequence"/>
</dbReference>
<accession>A0ABV5KD54</accession>
<name>A0ABV5KD54_9ACTN</name>
<dbReference type="SUPFAM" id="SSF63817">
    <property type="entry name" value="Sortase"/>
    <property type="match status" value="1"/>
</dbReference>
<keyword evidence="3" id="KW-1185">Reference proteome</keyword>
<keyword evidence="1" id="KW-0378">Hydrolase</keyword>
<organism evidence="2 3">
    <name type="scientific">Nocardioides plantarum</name>
    <dbReference type="NCBI Taxonomy" id="29299"/>
    <lineage>
        <taxon>Bacteria</taxon>
        <taxon>Bacillati</taxon>
        <taxon>Actinomycetota</taxon>
        <taxon>Actinomycetes</taxon>
        <taxon>Propionibacteriales</taxon>
        <taxon>Nocardioidaceae</taxon>
        <taxon>Nocardioides</taxon>
    </lineage>
</organism>
<dbReference type="EMBL" id="JBHMDG010000024">
    <property type="protein sequence ID" value="MFB9314663.1"/>
    <property type="molecule type" value="Genomic_DNA"/>
</dbReference>
<comment type="caution">
    <text evidence="2">The sequence shown here is derived from an EMBL/GenBank/DDBJ whole genome shotgun (WGS) entry which is preliminary data.</text>
</comment>
<sequence length="164" mass="17726">MSIPQLDIDGLEVQTYRGVTDDAAGHAIQNTGIAASPSGPDGGTGPGGIGNYQVTGHRNSATAIFLRLPELERGDEVLVTAGETVYVYRIATTRITSFRSERSLREQRAAVPGRPGVRATRAMITISTCRTQEDHAEGNFWADELDNPEHRIDKIGVLVRTRPA</sequence>
<protein>
    <submittedName>
        <fullName evidence="2">Sortase domain-bontaining protein</fullName>
    </submittedName>
</protein>
<dbReference type="RefSeq" id="WP_140010629.1">
    <property type="nucleotide sequence ID" value="NZ_JBHMDG010000024.1"/>
</dbReference>
<reference evidence="2 3" key="1">
    <citation type="submission" date="2024-09" db="EMBL/GenBank/DDBJ databases">
        <authorList>
            <person name="Sun Q."/>
            <person name="Mori K."/>
        </authorList>
    </citation>
    <scope>NUCLEOTIDE SEQUENCE [LARGE SCALE GENOMIC DNA]</scope>
    <source>
        <strain evidence="2 3">JCM 9626</strain>
    </source>
</reference>
<evidence type="ECO:0000313" key="2">
    <source>
        <dbReference type="EMBL" id="MFB9314663.1"/>
    </source>
</evidence>
<dbReference type="InterPro" id="IPR023365">
    <property type="entry name" value="Sortase_dom-sf"/>
</dbReference>
<evidence type="ECO:0000256" key="1">
    <source>
        <dbReference type="ARBA" id="ARBA00022801"/>
    </source>
</evidence>